<keyword evidence="4 10" id="KW-0813">Transport</keyword>
<keyword evidence="7 10" id="KW-0472">Membrane</keyword>
<evidence type="ECO:0000256" key="5">
    <source>
        <dbReference type="ARBA" id="ARBA00022781"/>
    </source>
</evidence>
<dbReference type="GO" id="GO:0005886">
    <property type="term" value="C:plasma membrane"/>
    <property type="evidence" value="ECO:0007669"/>
    <property type="project" value="UniProtKB-SubCell"/>
</dbReference>
<evidence type="ECO:0000313" key="14">
    <source>
        <dbReference type="Proteomes" id="UP000631694"/>
    </source>
</evidence>
<evidence type="ECO:0000256" key="3">
    <source>
        <dbReference type="ARBA" id="ARBA00005712"/>
    </source>
</evidence>
<evidence type="ECO:0000256" key="2">
    <source>
        <dbReference type="ARBA" id="ARBA00004184"/>
    </source>
</evidence>
<evidence type="ECO:0000313" key="13">
    <source>
        <dbReference type="EMBL" id="MBH0238062.1"/>
    </source>
</evidence>
<dbReference type="InterPro" id="IPR036771">
    <property type="entry name" value="ATPsynth_dsu/esu_N"/>
</dbReference>
<keyword evidence="14" id="KW-1185">Reference proteome</keyword>
<keyword evidence="5 10" id="KW-0375">Hydrogen ion transport</keyword>
<name>A0A931I1G9_9HYPH</name>
<feature type="domain" description="ATP synthase F1 complex delta/epsilon subunit N-terminal" evidence="12">
    <location>
        <begin position="5"/>
        <end position="84"/>
    </location>
</feature>
<dbReference type="PANTHER" id="PTHR13822:SF10">
    <property type="entry name" value="ATP SYNTHASE EPSILON CHAIN, CHLOROPLASTIC"/>
    <property type="match status" value="1"/>
</dbReference>
<dbReference type="GO" id="GO:0046933">
    <property type="term" value="F:proton-transporting ATP synthase activity, rotational mechanism"/>
    <property type="evidence" value="ECO:0007669"/>
    <property type="project" value="UniProtKB-UniRule"/>
</dbReference>
<comment type="subunit">
    <text evidence="10 11">F-type ATPases have 2 components, CF(1) - the catalytic core - and CF(0) - the membrane proton channel. CF(1) has five subunits: alpha(3), beta(3), gamma(1), delta(1), epsilon(1). CF(0) has three main subunits: a, b and c.</text>
</comment>
<dbReference type="Gene3D" id="2.60.15.10">
    <property type="entry name" value="F0F1 ATP synthase delta/epsilon subunit, N-terminal"/>
    <property type="match status" value="1"/>
</dbReference>
<evidence type="ECO:0000256" key="6">
    <source>
        <dbReference type="ARBA" id="ARBA00023065"/>
    </source>
</evidence>
<proteinExistence type="inferred from homology"/>
<dbReference type="NCBIfam" id="TIGR01216">
    <property type="entry name" value="ATP_synt_epsi"/>
    <property type="match status" value="1"/>
</dbReference>
<dbReference type="Proteomes" id="UP000631694">
    <property type="component" value="Unassembled WGS sequence"/>
</dbReference>
<comment type="function">
    <text evidence="1 10">Produces ATP from ADP in the presence of a proton gradient across the membrane.</text>
</comment>
<comment type="caution">
    <text evidence="13">The sequence shown here is derived from an EMBL/GenBank/DDBJ whole genome shotgun (WGS) entry which is preliminary data.</text>
</comment>
<dbReference type="GO" id="GO:0045259">
    <property type="term" value="C:proton-transporting ATP synthase complex"/>
    <property type="evidence" value="ECO:0007669"/>
    <property type="project" value="UniProtKB-KW"/>
</dbReference>
<dbReference type="InterPro" id="IPR020546">
    <property type="entry name" value="ATP_synth_F1_dsu/esu_N"/>
</dbReference>
<keyword evidence="10" id="KW-1003">Cell membrane</keyword>
<sequence length="135" mass="13690">MAAPFKFELVSPERLLLSAEVTQVDLPGTEGDFGVLAGHAPFVATLRPGIATVTKSGGEVVKIFVRGGLADVSPAGLTVLAEKAIPVSEMKADQIAAEIAVAETAVANAIGESARQAAALKLAQLKDLVGSLKAA</sequence>
<dbReference type="AlphaFoldDB" id="A0A931I1G9"/>
<reference evidence="13" key="1">
    <citation type="submission" date="2020-12" db="EMBL/GenBank/DDBJ databases">
        <title>Methylobrevis albus sp. nov., isolated from fresh water lack sediment.</title>
        <authorList>
            <person name="Zou Q."/>
        </authorList>
    </citation>
    <scope>NUCLEOTIDE SEQUENCE</scope>
    <source>
        <strain evidence="13">L22</strain>
    </source>
</reference>
<dbReference type="PANTHER" id="PTHR13822">
    <property type="entry name" value="ATP SYNTHASE DELTA/EPSILON CHAIN"/>
    <property type="match status" value="1"/>
</dbReference>
<keyword evidence="8 10" id="KW-0139">CF(1)</keyword>
<protein>
    <recommendedName>
        <fullName evidence="10">ATP synthase epsilon chain</fullName>
    </recommendedName>
    <alternativeName>
        <fullName evidence="10">ATP synthase F1 sector epsilon subunit</fullName>
    </alternativeName>
    <alternativeName>
        <fullName evidence="10">F-ATPase epsilon subunit</fullName>
    </alternativeName>
</protein>
<dbReference type="CDD" id="cd12152">
    <property type="entry name" value="F1-ATPase_delta"/>
    <property type="match status" value="1"/>
</dbReference>
<dbReference type="Pfam" id="PF02823">
    <property type="entry name" value="ATP-synt_DE_N"/>
    <property type="match status" value="1"/>
</dbReference>
<accession>A0A931I1G9</accession>
<dbReference type="EMBL" id="JADZLT010000049">
    <property type="protein sequence ID" value="MBH0238062.1"/>
    <property type="molecule type" value="Genomic_DNA"/>
</dbReference>
<organism evidence="13 14">
    <name type="scientific">Methylobrevis albus</name>
    <dbReference type="NCBI Taxonomy" id="2793297"/>
    <lineage>
        <taxon>Bacteria</taxon>
        <taxon>Pseudomonadati</taxon>
        <taxon>Pseudomonadota</taxon>
        <taxon>Alphaproteobacteria</taxon>
        <taxon>Hyphomicrobiales</taxon>
        <taxon>Pleomorphomonadaceae</taxon>
        <taxon>Methylobrevis</taxon>
    </lineage>
</organism>
<dbReference type="HAMAP" id="MF_00530">
    <property type="entry name" value="ATP_synth_epsil_bac"/>
    <property type="match status" value="1"/>
</dbReference>
<keyword evidence="9 10" id="KW-0066">ATP synthesis</keyword>
<gene>
    <name evidence="10" type="primary">atpC</name>
    <name evidence="13" type="ORF">I5731_09540</name>
</gene>
<evidence type="ECO:0000256" key="9">
    <source>
        <dbReference type="ARBA" id="ARBA00023310"/>
    </source>
</evidence>
<evidence type="ECO:0000256" key="7">
    <source>
        <dbReference type="ARBA" id="ARBA00023136"/>
    </source>
</evidence>
<evidence type="ECO:0000256" key="8">
    <source>
        <dbReference type="ARBA" id="ARBA00023196"/>
    </source>
</evidence>
<dbReference type="GO" id="GO:0005524">
    <property type="term" value="F:ATP binding"/>
    <property type="evidence" value="ECO:0007669"/>
    <property type="project" value="UniProtKB-UniRule"/>
</dbReference>
<comment type="subcellular location">
    <subcellularLocation>
        <location evidence="10">Cell membrane</location>
        <topology evidence="10">Peripheral membrane protein</topology>
    </subcellularLocation>
    <subcellularLocation>
        <location evidence="2">Endomembrane system</location>
        <topology evidence="2">Peripheral membrane protein</topology>
    </subcellularLocation>
</comment>
<comment type="similarity">
    <text evidence="3 10 11">Belongs to the ATPase epsilon chain family.</text>
</comment>
<dbReference type="GO" id="GO:0012505">
    <property type="term" value="C:endomembrane system"/>
    <property type="evidence" value="ECO:0007669"/>
    <property type="project" value="UniProtKB-SubCell"/>
</dbReference>
<dbReference type="NCBIfam" id="NF001851">
    <property type="entry name" value="PRK00571.2-4"/>
    <property type="match status" value="1"/>
</dbReference>
<keyword evidence="6 10" id="KW-0406">Ion transport</keyword>
<evidence type="ECO:0000256" key="11">
    <source>
        <dbReference type="RuleBase" id="RU003656"/>
    </source>
</evidence>
<evidence type="ECO:0000256" key="4">
    <source>
        <dbReference type="ARBA" id="ARBA00022448"/>
    </source>
</evidence>
<evidence type="ECO:0000256" key="1">
    <source>
        <dbReference type="ARBA" id="ARBA00003543"/>
    </source>
</evidence>
<dbReference type="InterPro" id="IPR001469">
    <property type="entry name" value="ATP_synth_F1_dsu/esu"/>
</dbReference>
<dbReference type="SUPFAM" id="SSF51344">
    <property type="entry name" value="Epsilon subunit of F1F0-ATP synthase N-terminal domain"/>
    <property type="match status" value="1"/>
</dbReference>
<dbReference type="RefSeq" id="WP_197311107.1">
    <property type="nucleotide sequence ID" value="NZ_JADZLT010000049.1"/>
</dbReference>
<evidence type="ECO:0000259" key="12">
    <source>
        <dbReference type="Pfam" id="PF02823"/>
    </source>
</evidence>
<evidence type="ECO:0000256" key="10">
    <source>
        <dbReference type="HAMAP-Rule" id="MF_00530"/>
    </source>
</evidence>